<dbReference type="GO" id="GO:0009396">
    <property type="term" value="P:folic acid-containing compound biosynthetic process"/>
    <property type="evidence" value="ECO:0007669"/>
    <property type="project" value="TreeGrafter"/>
</dbReference>
<evidence type="ECO:0000313" key="7">
    <source>
        <dbReference type="Proteomes" id="UP000198881"/>
    </source>
</evidence>
<dbReference type="InterPro" id="IPR037171">
    <property type="entry name" value="NagB/RpiA_transferase-like"/>
</dbReference>
<dbReference type="Pfam" id="PF01812">
    <property type="entry name" value="5-FTHF_cyc-lig"/>
    <property type="match status" value="1"/>
</dbReference>
<evidence type="ECO:0000256" key="1">
    <source>
        <dbReference type="ARBA" id="ARBA00010638"/>
    </source>
</evidence>
<feature type="binding site" evidence="4">
    <location>
        <begin position="7"/>
        <end position="11"/>
    </location>
    <ligand>
        <name>ATP</name>
        <dbReference type="ChEBI" id="CHEBI:30616"/>
    </ligand>
</feature>
<dbReference type="NCBIfam" id="TIGR02727">
    <property type="entry name" value="MTHFS_bact"/>
    <property type="match status" value="1"/>
</dbReference>
<comment type="cofactor">
    <cofactor evidence="5">
        <name>Mg(2+)</name>
        <dbReference type="ChEBI" id="CHEBI:18420"/>
    </cofactor>
</comment>
<comment type="catalytic activity">
    <reaction evidence="5">
        <text>(6S)-5-formyl-5,6,7,8-tetrahydrofolate + ATP = (6R)-5,10-methenyltetrahydrofolate + ADP + phosphate</text>
        <dbReference type="Rhea" id="RHEA:10488"/>
        <dbReference type="ChEBI" id="CHEBI:30616"/>
        <dbReference type="ChEBI" id="CHEBI:43474"/>
        <dbReference type="ChEBI" id="CHEBI:57455"/>
        <dbReference type="ChEBI" id="CHEBI:57457"/>
        <dbReference type="ChEBI" id="CHEBI:456216"/>
        <dbReference type="EC" id="6.3.3.2"/>
    </reaction>
</comment>
<feature type="binding site" evidence="4">
    <location>
        <position position="59"/>
    </location>
    <ligand>
        <name>substrate</name>
    </ligand>
</feature>
<dbReference type="SUPFAM" id="SSF100950">
    <property type="entry name" value="NagB/RpiA/CoA transferase-like"/>
    <property type="match status" value="1"/>
</dbReference>
<sequence length="206" mass="23147">MTTPAEKARFREDWRGRRRDLPLPVRAAQSAALTEALLQWYLPRAEHRRVASVMSYGTEPDTARLHARLHREGVEVLVPVIEPERQMSWVRWFPDVSMGRSSVAPIQEPLGDRLTARTMQTVDLVVVPALVVDAHGYRMGQGGGYYDRFLDGLRAERERTGRGPLTVAAVFEHELVRPGVLPVESFDQPVDAVVTARGVSWTDPEA</sequence>
<dbReference type="Proteomes" id="UP000198881">
    <property type="component" value="Unassembled WGS sequence"/>
</dbReference>
<reference evidence="6 7" key="1">
    <citation type="submission" date="2016-10" db="EMBL/GenBank/DDBJ databases">
        <authorList>
            <person name="de Groot N.N."/>
        </authorList>
    </citation>
    <scope>NUCLEOTIDE SEQUENCE [LARGE SCALE GENOMIC DNA]</scope>
    <source>
        <strain evidence="6 7">CGMCC 1.7054</strain>
    </source>
</reference>
<dbReference type="InterPro" id="IPR002698">
    <property type="entry name" value="FTHF_cligase"/>
</dbReference>
<dbReference type="RefSeq" id="WP_177227789.1">
    <property type="nucleotide sequence ID" value="NZ_FPCG01000001.1"/>
</dbReference>
<gene>
    <name evidence="6" type="ORF">SAMN04487966_101263</name>
</gene>
<dbReference type="STRING" id="574650.SAMN04487966_101263"/>
<dbReference type="GO" id="GO:0030272">
    <property type="term" value="F:5-formyltetrahydrofolate cyclo-ligase activity"/>
    <property type="evidence" value="ECO:0007669"/>
    <property type="project" value="UniProtKB-EC"/>
</dbReference>
<organism evidence="6 7">
    <name type="scientific">Micrococcus terreus</name>
    <dbReference type="NCBI Taxonomy" id="574650"/>
    <lineage>
        <taxon>Bacteria</taxon>
        <taxon>Bacillati</taxon>
        <taxon>Actinomycetota</taxon>
        <taxon>Actinomycetes</taxon>
        <taxon>Micrococcales</taxon>
        <taxon>Micrococcaceae</taxon>
        <taxon>Micrococcus</taxon>
    </lineage>
</organism>
<proteinExistence type="inferred from homology"/>
<dbReference type="InterPro" id="IPR024185">
    <property type="entry name" value="FTHF_cligase-like_sf"/>
</dbReference>
<feature type="binding site" evidence="4">
    <location>
        <begin position="138"/>
        <end position="146"/>
    </location>
    <ligand>
        <name>ATP</name>
        <dbReference type="ChEBI" id="CHEBI:30616"/>
    </ligand>
</feature>
<keyword evidence="5" id="KW-0460">Magnesium</keyword>
<accession>A0A1I7ME88</accession>
<evidence type="ECO:0000313" key="6">
    <source>
        <dbReference type="EMBL" id="SFV20247.1"/>
    </source>
</evidence>
<protein>
    <recommendedName>
        <fullName evidence="5">5-formyltetrahydrofolate cyclo-ligase</fullName>
        <ecNumber evidence="5">6.3.3.2</ecNumber>
    </recommendedName>
</protein>
<dbReference type="GO" id="GO:0035999">
    <property type="term" value="P:tetrahydrofolate interconversion"/>
    <property type="evidence" value="ECO:0007669"/>
    <property type="project" value="TreeGrafter"/>
</dbReference>
<dbReference type="Gene3D" id="3.40.50.10420">
    <property type="entry name" value="NagB/RpiA/CoA transferase-like"/>
    <property type="match status" value="1"/>
</dbReference>
<dbReference type="AlphaFoldDB" id="A0A1I7ME88"/>
<evidence type="ECO:0000256" key="2">
    <source>
        <dbReference type="ARBA" id="ARBA00022741"/>
    </source>
</evidence>
<dbReference type="PANTHER" id="PTHR23407:SF1">
    <property type="entry name" value="5-FORMYLTETRAHYDROFOLATE CYCLO-LIGASE"/>
    <property type="match status" value="1"/>
</dbReference>
<keyword evidence="5" id="KW-0479">Metal-binding</keyword>
<evidence type="ECO:0000256" key="3">
    <source>
        <dbReference type="ARBA" id="ARBA00022840"/>
    </source>
</evidence>
<feature type="binding site" evidence="4">
    <location>
        <position position="54"/>
    </location>
    <ligand>
        <name>substrate</name>
    </ligand>
</feature>
<keyword evidence="2 4" id="KW-0547">Nucleotide-binding</keyword>
<dbReference type="GO" id="GO:0046872">
    <property type="term" value="F:metal ion binding"/>
    <property type="evidence" value="ECO:0007669"/>
    <property type="project" value="UniProtKB-KW"/>
</dbReference>
<dbReference type="GO" id="GO:0005524">
    <property type="term" value="F:ATP binding"/>
    <property type="evidence" value="ECO:0007669"/>
    <property type="project" value="UniProtKB-KW"/>
</dbReference>
<dbReference type="PIRSF" id="PIRSF006806">
    <property type="entry name" value="FTHF_cligase"/>
    <property type="match status" value="1"/>
</dbReference>
<name>A0A1I7ME88_9MICC</name>
<keyword evidence="7" id="KW-1185">Reference proteome</keyword>
<dbReference type="PANTHER" id="PTHR23407">
    <property type="entry name" value="ATPASE INHIBITOR/5-FORMYLTETRAHYDROFOLATE CYCLO-LIGASE"/>
    <property type="match status" value="1"/>
</dbReference>
<keyword evidence="6" id="KW-0436">Ligase</keyword>
<evidence type="ECO:0000256" key="4">
    <source>
        <dbReference type="PIRSR" id="PIRSR006806-1"/>
    </source>
</evidence>
<dbReference type="EMBL" id="FPCG01000001">
    <property type="protein sequence ID" value="SFV20247.1"/>
    <property type="molecule type" value="Genomic_DNA"/>
</dbReference>
<keyword evidence="3 4" id="KW-0067">ATP-binding</keyword>
<evidence type="ECO:0000256" key="5">
    <source>
        <dbReference type="RuleBase" id="RU361279"/>
    </source>
</evidence>
<comment type="similarity">
    <text evidence="1 5">Belongs to the 5-formyltetrahydrofolate cyclo-ligase family.</text>
</comment>
<dbReference type="EC" id="6.3.3.2" evidence="5"/>